<dbReference type="EMBL" id="JASSZA010000012">
    <property type="protein sequence ID" value="KAK2097079.1"/>
    <property type="molecule type" value="Genomic_DNA"/>
</dbReference>
<sequence>DHRLAFSHSLVPILLHYPGGNVMTEVLCVAPVALSGVATTTRHQGFIPGPRWLCQAWPPPPGAKASFLAPDGSVRRGHHHRAPRLHSWPPMAPSGVATTTGHQGFIPGPRWLRQAWPPPPGTKASFLAPDGSVRRGGCFFFRFMPLAPNFSDSRTNSYSLSTAPGRQKFTNCISE</sequence>
<protein>
    <submittedName>
        <fullName evidence="1">Uncharacterized protein</fullName>
    </submittedName>
</protein>
<organism evidence="1 2">
    <name type="scientific">Saguinus oedipus</name>
    <name type="common">Cotton-top tamarin</name>
    <name type="synonym">Oedipomidas oedipus</name>
    <dbReference type="NCBI Taxonomy" id="9490"/>
    <lineage>
        <taxon>Eukaryota</taxon>
        <taxon>Metazoa</taxon>
        <taxon>Chordata</taxon>
        <taxon>Craniata</taxon>
        <taxon>Vertebrata</taxon>
        <taxon>Euteleostomi</taxon>
        <taxon>Mammalia</taxon>
        <taxon>Eutheria</taxon>
        <taxon>Euarchontoglires</taxon>
        <taxon>Primates</taxon>
        <taxon>Haplorrhini</taxon>
        <taxon>Platyrrhini</taxon>
        <taxon>Cebidae</taxon>
        <taxon>Callitrichinae</taxon>
        <taxon>Saguinus</taxon>
    </lineage>
</organism>
<keyword evidence="2" id="KW-1185">Reference proteome</keyword>
<comment type="caution">
    <text evidence="1">The sequence shown here is derived from an EMBL/GenBank/DDBJ whole genome shotgun (WGS) entry which is preliminary data.</text>
</comment>
<reference evidence="1 2" key="1">
    <citation type="submission" date="2023-05" db="EMBL/GenBank/DDBJ databases">
        <title>B98-5 Cell Line De Novo Hybrid Assembly: An Optical Mapping Approach.</title>
        <authorList>
            <person name="Kananen K."/>
            <person name="Auerbach J.A."/>
            <person name="Kautto E."/>
            <person name="Blachly J.S."/>
        </authorList>
    </citation>
    <scope>NUCLEOTIDE SEQUENCE [LARGE SCALE GENOMIC DNA]</scope>
    <source>
        <strain evidence="1">B95-8</strain>
        <tissue evidence="1">Cell line</tissue>
    </source>
</reference>
<accession>A0ABQ9UJ45</accession>
<feature type="non-terminal residue" evidence="1">
    <location>
        <position position="1"/>
    </location>
</feature>
<evidence type="ECO:0000313" key="2">
    <source>
        <dbReference type="Proteomes" id="UP001266305"/>
    </source>
</evidence>
<dbReference type="Proteomes" id="UP001266305">
    <property type="component" value="Unassembled WGS sequence"/>
</dbReference>
<evidence type="ECO:0000313" key="1">
    <source>
        <dbReference type="EMBL" id="KAK2097079.1"/>
    </source>
</evidence>
<proteinExistence type="predicted"/>
<gene>
    <name evidence="1" type="ORF">P7K49_026113</name>
</gene>
<name>A0ABQ9UJ45_SAGOE</name>